<dbReference type="Gene3D" id="3.90.1570.50">
    <property type="match status" value="1"/>
</dbReference>
<dbReference type="Gene3D" id="3.40.50.300">
    <property type="entry name" value="P-loop containing nucleotide triphosphate hydrolases"/>
    <property type="match status" value="2"/>
</dbReference>
<dbReference type="InterPro" id="IPR027417">
    <property type="entry name" value="P-loop_NTPase"/>
</dbReference>
<dbReference type="GO" id="GO:0003677">
    <property type="term" value="F:DNA binding"/>
    <property type="evidence" value="ECO:0007669"/>
    <property type="project" value="UniProtKB-KW"/>
</dbReference>
<keyword evidence="6" id="KW-0255">Endonuclease</keyword>
<evidence type="ECO:0000256" key="5">
    <source>
        <dbReference type="ARBA" id="ARBA00022747"/>
    </source>
</evidence>
<evidence type="ECO:0000256" key="8">
    <source>
        <dbReference type="ARBA" id="ARBA00022840"/>
    </source>
</evidence>
<dbReference type="InterPro" id="IPR007409">
    <property type="entry name" value="Restrct_endonuc_type1_HsdR_N"/>
</dbReference>
<name>A0A5C2H9K1_9BACT</name>
<keyword evidence="9 10" id="KW-0238">DNA-binding</keyword>
<dbReference type="KEGG" id="apai:APAC_1807"/>
<evidence type="ECO:0000256" key="3">
    <source>
        <dbReference type="ARBA" id="ARBA00022722"/>
    </source>
</evidence>
<dbReference type="CDD" id="cd18800">
    <property type="entry name" value="SF2_C_EcoR124I-like"/>
    <property type="match status" value="1"/>
</dbReference>
<keyword evidence="12" id="KW-1185">Reference proteome</keyword>
<gene>
    <name evidence="11" type="primary">hsdR2</name>
    <name evidence="11" type="ORF">APAC_1807</name>
</gene>
<dbReference type="NCBIfam" id="TIGR00348">
    <property type="entry name" value="hsdR"/>
    <property type="match status" value="1"/>
</dbReference>
<evidence type="ECO:0000313" key="12">
    <source>
        <dbReference type="Proteomes" id="UP000322726"/>
    </source>
</evidence>
<dbReference type="PANTHER" id="PTHR30195">
    <property type="entry name" value="TYPE I SITE-SPECIFIC DEOXYRIBONUCLEASE PROTEIN SUBUNIT M AND R"/>
    <property type="match status" value="1"/>
</dbReference>
<dbReference type="Proteomes" id="UP000322726">
    <property type="component" value="Chromosome"/>
</dbReference>
<dbReference type="AlphaFoldDB" id="A0A5C2H9K1"/>
<dbReference type="EC" id="3.1.21.3" evidence="10"/>
<keyword evidence="3" id="KW-0540">Nuclease</keyword>
<dbReference type="InterPro" id="IPR014001">
    <property type="entry name" value="Helicase_ATP-bd"/>
</dbReference>
<dbReference type="EMBL" id="CP035928">
    <property type="protein sequence ID" value="QEP34888.1"/>
    <property type="molecule type" value="Genomic_DNA"/>
</dbReference>
<reference evidence="11" key="2">
    <citation type="submission" date="2019-09" db="EMBL/GenBank/DDBJ databases">
        <title>Taxonomic note: a critical rebuttal of the proposed division of the genus Arcobacter into six genera, emended descriptions of Arcobacter anaerophilus and the genus Arcobacter, and an assessment of genus-level boundaries for Epsilonproteobacteria using in silico genomic comparator tools.</title>
        <authorList>
            <person name="On S.L.W."/>
            <person name="Miller W.G."/>
            <person name="Biggs P."/>
            <person name="Cornelius A."/>
            <person name="Vandamme P."/>
        </authorList>
    </citation>
    <scope>NUCLEOTIDE SEQUENCE [LARGE SCALE GENOMIC DNA]</scope>
    <source>
        <strain evidence="11">LMG 26638</strain>
    </source>
</reference>
<keyword evidence="7 10" id="KW-0378">Hydrolase</keyword>
<dbReference type="PANTHER" id="PTHR30195:SF15">
    <property type="entry name" value="TYPE I RESTRICTION ENZYME HINDI ENDONUCLEASE SUBUNIT"/>
    <property type="match status" value="1"/>
</dbReference>
<dbReference type="GO" id="GO:0005524">
    <property type="term" value="F:ATP binding"/>
    <property type="evidence" value="ECO:0007669"/>
    <property type="project" value="UniProtKB-KW"/>
</dbReference>
<dbReference type="Pfam" id="PF22679">
    <property type="entry name" value="T1R_D3-like"/>
    <property type="match status" value="1"/>
</dbReference>
<dbReference type="OrthoDB" id="9758243at2"/>
<evidence type="ECO:0000256" key="2">
    <source>
        <dbReference type="ARBA" id="ARBA00008598"/>
    </source>
</evidence>
<dbReference type="Pfam" id="PF18766">
    <property type="entry name" value="SWI2_SNF2"/>
    <property type="match status" value="1"/>
</dbReference>
<accession>A0A5C2H9K1</accession>
<proteinExistence type="inferred from homology"/>
<evidence type="ECO:0000256" key="10">
    <source>
        <dbReference type="RuleBase" id="RU364115"/>
    </source>
</evidence>
<comment type="similarity">
    <text evidence="2 10">Belongs to the HsdR family.</text>
</comment>
<sequence length="1041" mass="118641">MSSWIREAAFVENKFLEQLESLGWNTLVIEDNDNKHRTSKALLGRATFKDVILEDVLSQKIKDINGTWLRDEQIKEVISTLKNINHSTLFENNLASTELLLENTSVDINHETGVKSPTVKYIDFDDISNNHFLAISQFMIDGAQTIIPDITLFVNGIPLVVIECKAPDITDPIHEGVNQLKRYMNTRGTQQSEGASKLFNTNAFVVVSCRTQAKSGTISSNLEHYLSWKDPYPKSLDEFGKDEQDILVAGMLDKQNLLEIMRNFIIVMGSGRKRVKVVCRYQQYRAVKKTIKRILESETLEDRNGVIWHTQGSGKSLTMVFLVRYSRTIKELQDYKILFIVDRSDLQEQLEETATLIGEEILVASNGSDLKKKLSNDISNINMTMMQKFSEGEFEKASDGIDTSKVIVLIDEAHRTQYSKFGSALRLALPDAVKIAFTGTPVSKTVGSFGSYIDTYKIKEAVEDGATVPIIYEGMTSKDTIKNRGEFDGKFEDLFADLTKEQIELIKKKYGTKGDILEAPKRIEVIAKNMVEHYIQNILPNGYKAQVVSSSRKAAIVYNEALKKALKEYYEDLEDSNPYKKLIGKLDSTVVISSKHNDNADQFPKEFSTKSHKDNSVASFKKPLFTTSPLESSTEDIFDPLKTSQLAFLVVSDMLLTGFDAPIEQVMYLDKKLTAHNLLQAIARVNRTYEGKTRGLIVDYYGVGAHLKEALANYEDADVEDVMQDFSSELSQLELAHRKAIQFFSENKIEEISEQTIEDAVILLADEKLRAEFKVLYKTFTKLIDFILPHPIKRYFLDDAKVLGLIKNEAHRRYRDEELYIEGIGEKVKKLINEHLESEGIETKVRPISIFDEEFEKALNGRPNKAVASEMEHALRYTIRINLEKDPIHYKSLAEKLEKIIAEHKGEWDKLVEKLSKFKEDMKDGREVLAVFKEMKCNVCMAYNDMFESFYNEDELTAEIKIIIIELVIESVQATSREIQRVDFWGSTGENARHNLENQLVRMIATTKQSNLIKNMSSIKEQFMSISKENQKALEELNIAN</sequence>
<evidence type="ECO:0000256" key="4">
    <source>
        <dbReference type="ARBA" id="ARBA00022741"/>
    </source>
</evidence>
<reference evidence="11" key="1">
    <citation type="submission" date="2019-09" db="EMBL/GenBank/DDBJ databases">
        <title>Complete genome sequencing of four Arcobacter species reveals a diverse suite of mobile elements.</title>
        <authorList>
            <person name="Miller W.G."/>
            <person name="Yee E."/>
            <person name="Bono J.L."/>
        </authorList>
    </citation>
    <scope>NUCLEOTIDE SEQUENCE [LARGE SCALE GENOMIC DNA]</scope>
    <source>
        <strain evidence="11">LMG 26638</strain>
    </source>
</reference>
<dbReference type="Pfam" id="PF04313">
    <property type="entry name" value="HSDR_N"/>
    <property type="match status" value="1"/>
</dbReference>
<comment type="function">
    <text evidence="10">Subunit R is required for both nuclease and ATPase activities, but not for modification.</text>
</comment>
<comment type="subunit">
    <text evidence="10">The type I restriction/modification system is composed of three polypeptides R, M and S.</text>
</comment>
<keyword evidence="5 10" id="KW-0680">Restriction system</keyword>
<dbReference type="InterPro" id="IPR051268">
    <property type="entry name" value="Type-I_R_enzyme_R_subunit"/>
</dbReference>
<dbReference type="REBASE" id="302063">
    <property type="entry name" value="Apa26638ORFBP"/>
</dbReference>
<keyword evidence="8 10" id="KW-0067">ATP-binding</keyword>
<evidence type="ECO:0000256" key="1">
    <source>
        <dbReference type="ARBA" id="ARBA00000851"/>
    </source>
</evidence>
<organism evidence="11 12">
    <name type="scientific">Malaciobacter pacificus</name>
    <dbReference type="NCBI Taxonomy" id="1080223"/>
    <lineage>
        <taxon>Bacteria</taxon>
        <taxon>Pseudomonadati</taxon>
        <taxon>Campylobacterota</taxon>
        <taxon>Epsilonproteobacteria</taxon>
        <taxon>Campylobacterales</taxon>
        <taxon>Arcobacteraceae</taxon>
        <taxon>Malaciobacter</taxon>
    </lineage>
</organism>
<dbReference type="GO" id="GO:0009307">
    <property type="term" value="P:DNA restriction-modification system"/>
    <property type="evidence" value="ECO:0007669"/>
    <property type="project" value="UniProtKB-KW"/>
</dbReference>
<evidence type="ECO:0000256" key="7">
    <source>
        <dbReference type="ARBA" id="ARBA00022801"/>
    </source>
</evidence>
<dbReference type="GO" id="GO:0009035">
    <property type="term" value="F:type I site-specific deoxyribonuclease activity"/>
    <property type="evidence" value="ECO:0007669"/>
    <property type="project" value="UniProtKB-EC"/>
</dbReference>
<dbReference type="RefSeq" id="WP_130233804.1">
    <property type="nucleotide sequence ID" value="NZ_BMEF01000036.1"/>
</dbReference>
<dbReference type="InterPro" id="IPR055180">
    <property type="entry name" value="HsdR_RecA-like_helicase_dom_2"/>
</dbReference>
<dbReference type="InterPro" id="IPR040980">
    <property type="entry name" value="SWI2_SNF2"/>
</dbReference>
<protein>
    <recommendedName>
        <fullName evidence="10">Type I restriction enzyme endonuclease subunit</fullName>
        <shortName evidence="10">R protein</shortName>
        <ecNumber evidence="10">3.1.21.3</ecNumber>
    </recommendedName>
</protein>
<keyword evidence="4 10" id="KW-0547">Nucleotide-binding</keyword>
<dbReference type="CDD" id="cd22332">
    <property type="entry name" value="HsdR_N"/>
    <property type="match status" value="1"/>
</dbReference>
<dbReference type="InterPro" id="IPR004473">
    <property type="entry name" value="Restrct_endonuc_typeI_HsdR"/>
</dbReference>
<dbReference type="SMART" id="SM00487">
    <property type="entry name" value="DEXDc"/>
    <property type="match status" value="1"/>
</dbReference>
<evidence type="ECO:0000313" key="11">
    <source>
        <dbReference type="EMBL" id="QEP34888.1"/>
    </source>
</evidence>
<evidence type="ECO:0000256" key="9">
    <source>
        <dbReference type="ARBA" id="ARBA00023125"/>
    </source>
</evidence>
<dbReference type="SUPFAM" id="SSF52540">
    <property type="entry name" value="P-loop containing nucleoside triphosphate hydrolases"/>
    <property type="match status" value="2"/>
</dbReference>
<evidence type="ECO:0000256" key="6">
    <source>
        <dbReference type="ARBA" id="ARBA00022759"/>
    </source>
</evidence>
<dbReference type="PROSITE" id="PS51192">
    <property type="entry name" value="HELICASE_ATP_BIND_1"/>
    <property type="match status" value="1"/>
</dbReference>
<comment type="catalytic activity">
    <reaction evidence="1 10">
        <text>Endonucleolytic cleavage of DNA to give random double-stranded fragments with terminal 5'-phosphates, ATP is simultaneously hydrolyzed.</text>
        <dbReference type="EC" id="3.1.21.3"/>
    </reaction>
</comment>